<organism evidence="4 5">
    <name type="scientific">Owenia fusiformis</name>
    <name type="common">Polychaete worm</name>
    <dbReference type="NCBI Taxonomy" id="6347"/>
    <lineage>
        <taxon>Eukaryota</taxon>
        <taxon>Metazoa</taxon>
        <taxon>Spiralia</taxon>
        <taxon>Lophotrochozoa</taxon>
        <taxon>Annelida</taxon>
        <taxon>Polychaeta</taxon>
        <taxon>Sedentaria</taxon>
        <taxon>Canalipalpata</taxon>
        <taxon>Sabellida</taxon>
        <taxon>Oweniida</taxon>
        <taxon>Oweniidae</taxon>
        <taxon>Owenia</taxon>
    </lineage>
</organism>
<dbReference type="InterPro" id="IPR036024">
    <property type="entry name" value="Somatomedin_B-like_dom_sf"/>
</dbReference>
<dbReference type="PANTHER" id="PTHR45902">
    <property type="entry name" value="LATROPHILIN RECEPTOR-LIKE PROTEIN A"/>
    <property type="match status" value="1"/>
</dbReference>
<sequence>MRNKRKKQSILPLTVLVVILFYLTHYAHVKHAQRSAVKSSRYRRSTDQVHDHIDIDDAEHDEKIDDLERDTPADSVDIERDTSTDPVDIERDTSTDQVDIESDTSTDQVDSERDTSTDPADIEHDTSTDPVDIERDTSTDQVDIESDTSTDQVDSERDTSADPADIERDTSTDPVEIERDTSTDRADDPEHIGKNQQLEPKCEATIVLPDPGNDTIIDAGESERDEIIDHLVPGRDTAIDQVAPESKKTIRSVNAERNVTIDQVESEYKTTIKPVDPEHETTIDSVYPEGETIVDSVYPERVITINPADREHETTIYSVDAEFAEVIDQDDSEQERTINPVDTERETTIDSVDAKRRITIDSVDAKRRITIDSVDAERDVAIDQFDPEHETTINPVHPERETTIDNVYAQHDLTFDLVDPEQERTINPNDPDRETTIDSVDHERYIATDQFDPDHKTTINRIEPGHETTDSVDAEYDVLIDQVDPEHETTSNPIDPESETTIDSVDPAGNVSDDEVTVSLLDNETVTGTINTPDNLTISTASLDDLNSCGYDISTYTCMENTCRGRCGQINNYTNALWLCSCDAACHVYGDCCKDFNDVCGNRTYSIEMEESFVCKNIGDGQYVYMKQSCRPDYNNVDIIQKCYGEDGVEGIIPVTDELTNVVYVNYFCAMCNRVNENVVPWKILVQCKMNTPQFPISGNDYFIRLVIMAQRSGRTCLISKAPKDEGLYMRRPCISISPTQCRNGCKDEGILEACKTGVRDPQTFKTGGMILRNAHCLQCLNLAESRDCDSYRMPNEGNKISNFFAYSVLVDVISDSGSVLQIKADSAIAGVDSAVKVKGAEISITKCPSRFKLIKNECVLHETQLKVFCRIPKGNNNAENIKARVTKAITEMFDIIGILFVKALPDGFVHCHFFAAFHNETLDWKTKFNLNEKTLQQSLPPVGSTSDERYCTYEKDGTELTLANLVLGQPPTEGQLSTLEISHSPSGNGRITSTGIRLCSGMLGLVSVWLVFAFTSSTIN</sequence>
<keyword evidence="1" id="KW-1015">Disulfide bond</keyword>
<protein>
    <recommendedName>
        <fullName evidence="3">SMB domain-containing protein</fullName>
    </recommendedName>
</protein>
<feature type="region of interest" description="Disordered" evidence="2">
    <location>
        <begin position="485"/>
        <end position="511"/>
    </location>
</feature>
<accession>A0A8S4P4Z3</accession>
<dbReference type="PROSITE" id="PS50958">
    <property type="entry name" value="SMB_2"/>
    <property type="match status" value="1"/>
</dbReference>
<dbReference type="OrthoDB" id="10068079at2759"/>
<dbReference type="Pfam" id="PF01033">
    <property type="entry name" value="Somatomedin_B"/>
    <property type="match status" value="1"/>
</dbReference>
<dbReference type="InterPro" id="IPR053231">
    <property type="entry name" value="GPCR_LN-TM7"/>
</dbReference>
<feature type="compositionally biased region" description="Basic and acidic residues" evidence="2">
    <location>
        <begin position="69"/>
        <end position="94"/>
    </location>
</feature>
<dbReference type="AlphaFoldDB" id="A0A8S4P4Z3"/>
<dbReference type="PROSITE" id="PS00524">
    <property type="entry name" value="SMB_1"/>
    <property type="match status" value="1"/>
</dbReference>
<feature type="compositionally biased region" description="Basic and acidic residues" evidence="2">
    <location>
        <begin position="110"/>
        <end position="138"/>
    </location>
</feature>
<reference evidence="4" key="1">
    <citation type="submission" date="2022-03" db="EMBL/GenBank/DDBJ databases">
        <authorList>
            <person name="Martin C."/>
        </authorList>
    </citation>
    <scope>NUCLEOTIDE SEQUENCE</scope>
</reference>
<feature type="compositionally biased region" description="Basic and acidic residues" evidence="2">
    <location>
        <begin position="44"/>
        <end position="63"/>
    </location>
</feature>
<evidence type="ECO:0000313" key="4">
    <source>
        <dbReference type="EMBL" id="CAH1787859.1"/>
    </source>
</evidence>
<evidence type="ECO:0000256" key="2">
    <source>
        <dbReference type="SAM" id="MobiDB-lite"/>
    </source>
</evidence>
<keyword evidence="5" id="KW-1185">Reference proteome</keyword>
<dbReference type="Gene3D" id="4.10.410.20">
    <property type="match status" value="1"/>
</dbReference>
<feature type="compositionally biased region" description="Basic and acidic residues" evidence="2">
    <location>
        <begin position="154"/>
        <end position="193"/>
    </location>
</feature>
<dbReference type="InterPro" id="IPR001212">
    <property type="entry name" value="Somatomedin_B_dom"/>
</dbReference>
<proteinExistence type="predicted"/>
<feature type="domain" description="SMB" evidence="3">
    <location>
        <begin position="559"/>
        <end position="604"/>
    </location>
</feature>
<evidence type="ECO:0000313" key="5">
    <source>
        <dbReference type="Proteomes" id="UP000749559"/>
    </source>
</evidence>
<evidence type="ECO:0000256" key="1">
    <source>
        <dbReference type="ARBA" id="ARBA00023157"/>
    </source>
</evidence>
<evidence type="ECO:0000259" key="3">
    <source>
        <dbReference type="PROSITE" id="PS50958"/>
    </source>
</evidence>
<dbReference type="Proteomes" id="UP000749559">
    <property type="component" value="Unassembled WGS sequence"/>
</dbReference>
<name>A0A8S4P4Z3_OWEFU</name>
<dbReference type="PANTHER" id="PTHR45902:SF4">
    <property type="entry name" value="G-PROTEIN COUPLED RECEPTORS FAMILY 2 PROFILE 2 DOMAIN-CONTAINING PROTEIN"/>
    <property type="match status" value="1"/>
</dbReference>
<feature type="region of interest" description="Disordered" evidence="2">
    <location>
        <begin position="33"/>
        <end position="200"/>
    </location>
</feature>
<comment type="caution">
    <text evidence="4">The sequence shown here is derived from an EMBL/GenBank/DDBJ whole genome shotgun (WGS) entry which is preliminary data.</text>
</comment>
<gene>
    <name evidence="4" type="ORF">OFUS_LOCUS13490</name>
</gene>
<dbReference type="EMBL" id="CAIIXF020000006">
    <property type="protein sequence ID" value="CAH1787859.1"/>
    <property type="molecule type" value="Genomic_DNA"/>
</dbReference>
<dbReference type="SMART" id="SM00201">
    <property type="entry name" value="SO"/>
    <property type="match status" value="1"/>
</dbReference>
<dbReference type="SUPFAM" id="SSF90188">
    <property type="entry name" value="Somatomedin B domain"/>
    <property type="match status" value="1"/>
</dbReference>